<accession>A0A1I6LHU4</accession>
<evidence type="ECO:0000256" key="2">
    <source>
        <dbReference type="ARBA" id="ARBA00009530"/>
    </source>
</evidence>
<name>A0A1I6LHU4_9SPHN</name>
<dbReference type="EMBL" id="FOZG01000002">
    <property type="protein sequence ID" value="SFS02976.1"/>
    <property type="molecule type" value="Genomic_DNA"/>
</dbReference>
<evidence type="ECO:0000256" key="1">
    <source>
        <dbReference type="ARBA" id="ARBA00004370"/>
    </source>
</evidence>
<keyword evidence="5 6" id="KW-0472">Membrane</keyword>
<organism evidence="7 8">
    <name type="scientific">Sphingomonas jatrophae</name>
    <dbReference type="NCBI Taxonomy" id="1166337"/>
    <lineage>
        <taxon>Bacteria</taxon>
        <taxon>Pseudomonadati</taxon>
        <taxon>Pseudomonadota</taxon>
        <taxon>Alphaproteobacteria</taxon>
        <taxon>Sphingomonadales</taxon>
        <taxon>Sphingomonadaceae</taxon>
        <taxon>Sphingomonas</taxon>
    </lineage>
</organism>
<evidence type="ECO:0000256" key="3">
    <source>
        <dbReference type="ARBA" id="ARBA00022692"/>
    </source>
</evidence>
<protein>
    <submittedName>
        <fullName evidence="7">Uncharacterized membrane protein YqaE, homolog of Blt101, UPF0057 family</fullName>
    </submittedName>
</protein>
<dbReference type="GO" id="GO:0016020">
    <property type="term" value="C:membrane"/>
    <property type="evidence" value="ECO:0007669"/>
    <property type="project" value="UniProtKB-SubCell"/>
</dbReference>
<keyword evidence="8" id="KW-1185">Reference proteome</keyword>
<evidence type="ECO:0000313" key="7">
    <source>
        <dbReference type="EMBL" id="SFS02976.1"/>
    </source>
</evidence>
<dbReference type="Pfam" id="PF01679">
    <property type="entry name" value="Pmp3"/>
    <property type="match status" value="1"/>
</dbReference>
<proteinExistence type="inferred from homology"/>
<dbReference type="STRING" id="1166337.SAMN05192580_2751"/>
<comment type="similarity">
    <text evidence="2">Belongs to the UPF0057 (PMP3) family.</text>
</comment>
<evidence type="ECO:0000256" key="5">
    <source>
        <dbReference type="ARBA" id="ARBA00023136"/>
    </source>
</evidence>
<gene>
    <name evidence="7" type="ORF">SAMN05192580_2751</name>
</gene>
<keyword evidence="3 6" id="KW-0812">Transmembrane</keyword>
<dbReference type="Proteomes" id="UP000198824">
    <property type="component" value="Unassembled WGS sequence"/>
</dbReference>
<evidence type="ECO:0000256" key="4">
    <source>
        <dbReference type="ARBA" id="ARBA00022989"/>
    </source>
</evidence>
<dbReference type="PANTHER" id="PTHR21659">
    <property type="entry name" value="HYDROPHOBIC PROTEIN RCI2 LOW TEMPERATURE AND SALT RESPONSIVE PROTEIN LTI6 -RELATED"/>
    <property type="match status" value="1"/>
</dbReference>
<dbReference type="InterPro" id="IPR000612">
    <property type="entry name" value="PMP3"/>
</dbReference>
<dbReference type="PANTHER" id="PTHR21659:SF42">
    <property type="entry name" value="UPF0057 MEMBRANE PROTEIN ZK632.10-RELATED"/>
    <property type="match status" value="1"/>
</dbReference>
<reference evidence="7 8" key="1">
    <citation type="submission" date="2016-10" db="EMBL/GenBank/DDBJ databases">
        <authorList>
            <person name="de Groot N.N."/>
        </authorList>
    </citation>
    <scope>NUCLEOTIDE SEQUENCE [LARGE SCALE GENOMIC DNA]</scope>
    <source>
        <strain evidence="7 8">S5-249</strain>
    </source>
</reference>
<evidence type="ECO:0000256" key="6">
    <source>
        <dbReference type="SAM" id="Phobius"/>
    </source>
</evidence>
<sequence>MPVLAIIAAVLLPPLGVFLREGLSTAFWVDVLLTILAWVPGVIFALIVVLKPDLLPAGWRRQGPARVR</sequence>
<keyword evidence="4 6" id="KW-1133">Transmembrane helix</keyword>
<evidence type="ECO:0000313" key="8">
    <source>
        <dbReference type="Proteomes" id="UP000198824"/>
    </source>
</evidence>
<dbReference type="AlphaFoldDB" id="A0A1I6LHU4"/>
<dbReference type="OrthoDB" id="9810121at2"/>
<comment type="subcellular location">
    <subcellularLocation>
        <location evidence="1">Membrane</location>
    </subcellularLocation>
</comment>
<feature type="transmembrane region" description="Helical" evidence="6">
    <location>
        <begin position="26"/>
        <end position="50"/>
    </location>
</feature>
<dbReference type="PROSITE" id="PS01309">
    <property type="entry name" value="UPF0057"/>
    <property type="match status" value="1"/>
</dbReference>